<protein>
    <submittedName>
        <fullName evidence="1">Uncharacterized protein</fullName>
    </submittedName>
</protein>
<dbReference type="EMBL" id="LAZR01046462">
    <property type="protein sequence ID" value="KKK96485.1"/>
    <property type="molecule type" value="Genomic_DNA"/>
</dbReference>
<gene>
    <name evidence="1" type="ORF">LCGC14_2662260</name>
</gene>
<dbReference type="SUPFAM" id="SSF52540">
    <property type="entry name" value="P-loop containing nucleoside triphosphate hydrolases"/>
    <property type="match status" value="1"/>
</dbReference>
<evidence type="ECO:0000313" key="1">
    <source>
        <dbReference type="EMBL" id="KKK96485.1"/>
    </source>
</evidence>
<feature type="non-terminal residue" evidence="1">
    <location>
        <position position="108"/>
    </location>
</feature>
<dbReference type="Pfam" id="PF13671">
    <property type="entry name" value="AAA_33"/>
    <property type="match status" value="1"/>
</dbReference>
<reference evidence="1" key="1">
    <citation type="journal article" date="2015" name="Nature">
        <title>Complex archaea that bridge the gap between prokaryotes and eukaryotes.</title>
        <authorList>
            <person name="Spang A."/>
            <person name="Saw J.H."/>
            <person name="Jorgensen S.L."/>
            <person name="Zaremba-Niedzwiedzka K."/>
            <person name="Martijn J."/>
            <person name="Lind A.E."/>
            <person name="van Eijk R."/>
            <person name="Schleper C."/>
            <person name="Guy L."/>
            <person name="Ettema T.J."/>
        </authorList>
    </citation>
    <scope>NUCLEOTIDE SEQUENCE</scope>
</reference>
<proteinExistence type="predicted"/>
<name>A0A0F9ADY9_9ZZZZ</name>
<sequence>MHDANKQFVVMVGLPRSGKTTAILRHFIPGGYTRVCPDDVRQAFHGERFIPKAEPFVWVVVRIMVESLLLSGNKVVLDGTFTTRKRREPWEVFDPSYCWVKTSEGMCL</sequence>
<dbReference type="InterPro" id="IPR027417">
    <property type="entry name" value="P-loop_NTPase"/>
</dbReference>
<dbReference type="Gene3D" id="3.40.50.300">
    <property type="entry name" value="P-loop containing nucleotide triphosphate hydrolases"/>
    <property type="match status" value="1"/>
</dbReference>
<dbReference type="AlphaFoldDB" id="A0A0F9ADY9"/>
<comment type="caution">
    <text evidence="1">The sequence shown here is derived from an EMBL/GenBank/DDBJ whole genome shotgun (WGS) entry which is preliminary data.</text>
</comment>
<organism evidence="1">
    <name type="scientific">marine sediment metagenome</name>
    <dbReference type="NCBI Taxonomy" id="412755"/>
    <lineage>
        <taxon>unclassified sequences</taxon>
        <taxon>metagenomes</taxon>
        <taxon>ecological metagenomes</taxon>
    </lineage>
</organism>
<accession>A0A0F9ADY9</accession>